<dbReference type="GeneTree" id="ENSGT00950000183155"/>
<dbReference type="EMBL" id="AGCU01102934">
    <property type="status" value="NOT_ANNOTATED_CDS"/>
    <property type="molecule type" value="Genomic_DNA"/>
</dbReference>
<reference evidence="9" key="2">
    <citation type="journal article" date="2013" name="Nat. Genet.">
        <title>The draft genomes of soft-shell turtle and green sea turtle yield insights into the development and evolution of the turtle-specific body plan.</title>
        <authorList>
            <person name="Wang Z."/>
            <person name="Pascual-Anaya J."/>
            <person name="Zadissa A."/>
            <person name="Li W."/>
            <person name="Niimura Y."/>
            <person name="Huang Z."/>
            <person name="Li C."/>
            <person name="White S."/>
            <person name="Xiong Z."/>
            <person name="Fang D."/>
            <person name="Wang B."/>
            <person name="Ming Y."/>
            <person name="Chen Y."/>
            <person name="Zheng Y."/>
            <person name="Kuraku S."/>
            <person name="Pignatelli M."/>
            <person name="Herrero J."/>
            <person name="Beal K."/>
            <person name="Nozawa M."/>
            <person name="Li Q."/>
            <person name="Wang J."/>
            <person name="Zhang H."/>
            <person name="Yu L."/>
            <person name="Shigenobu S."/>
            <person name="Wang J."/>
            <person name="Liu J."/>
            <person name="Flicek P."/>
            <person name="Searle S."/>
            <person name="Wang J."/>
            <person name="Kuratani S."/>
            <person name="Yin Y."/>
            <person name="Aken B."/>
            <person name="Zhang G."/>
            <person name="Irie N."/>
        </authorList>
    </citation>
    <scope>NUCLEOTIDE SEQUENCE [LARGE SCALE GENOMIC DNA]</scope>
    <source>
        <strain evidence="9">Daiwa-1</strain>
    </source>
</reference>
<name>K7FKH3_PELSI</name>
<dbReference type="SMART" id="SM00216">
    <property type="entry name" value="VWD"/>
    <property type="match status" value="6"/>
</dbReference>
<dbReference type="EMBL" id="AGCU01102933">
    <property type="status" value="NOT_ANNOTATED_CDS"/>
    <property type="molecule type" value="Genomic_DNA"/>
</dbReference>
<keyword evidence="2" id="KW-0964">Secreted</keyword>
<dbReference type="GO" id="GO:0031012">
    <property type="term" value="C:extracellular matrix"/>
    <property type="evidence" value="ECO:0007669"/>
    <property type="project" value="TreeGrafter"/>
</dbReference>
<feature type="domain" description="VWFD" evidence="7">
    <location>
        <begin position="2403"/>
        <end position="2579"/>
    </location>
</feature>
<reference evidence="9" key="1">
    <citation type="submission" date="2011-10" db="EMBL/GenBank/DDBJ databases">
        <authorList>
            <consortium name="Soft-shell Turtle Genome Consortium"/>
        </authorList>
    </citation>
    <scope>NUCLEOTIDE SEQUENCE [LARGE SCALE GENOMIC DNA]</scope>
    <source>
        <strain evidence="9">Daiwa-1</strain>
    </source>
</reference>
<sequence>KDFITVFMQNHIESVKADCKLLITGYHASTTVTVMVNKGTFQSVTPIGAGQTVTVQIPASVEMFGSTPSTSTILIRADKEISVLSVNSKPNSIATTVVYPTEELGTIYYIVSPPGTHLSSYKEFAVVAGPAPTTVDIYVQGAVVFKGWIYAAGKKLNVALAPYQALQLQSLVDLSGTKIESREHVAVLTGHSCAGKNTACDHAVEQLLPVSSWSSAYIIPPLSLQPRFDTAYVVASQNTCIDYQSGPRRAFRDIVAGQVVKFEVHVSHPLYISASAGIQVLLFFTGAKNGKFTYDPFLINIPPITSYCQSYHIDGIKDFENHVLIIVKHSESSRITADQRAIGNVQWRQIPSTEYSWGQYRFGTGTGAHSIEHPNSPFGLLSFGVNDHGGYGSTGICIHSNSTPSCSTLQCRKKEKCQMVDGHPVCMAESESTCWAQGDPHYHTLDGRNFDFMGTCTYTIAKTCGPDSTLPPFSIKAKNDNRGNTHVSYVGHVTVEVYNVTVSMVRYEMGFIRVNAQRSRLPISLLEGKLKVYQSGRSVVIQTDFSLRVSYDWGSSLVVKLSSSFSENVCGLCGNYNGDPGDDFTTSAGVLAASPVEFGRSWKVEDGDRFCWDDCHGQCKSCSPEQVGRYKAEPFCGWITKGAGGPFSRCHSMIDPKIYLDNCVYDLCMNDGRKEMLCQALTTYADACQAKGAAVSDWRSLSGCTLPCPENSQYNACGSACPATCNDRVAPKNCSLPCVETCQCHEGFVLDAERCILQTGCGCEFEGRLYAPGEQFWGDGACTRRCVCDPQTRRASCQVAGCRAGEQCQVQNGIRDCYPTSYGTCSASGDPHYISFDGKKFDFQGTCLYQFAGLCNKSQDLVDFQVLVQNDHRGSRVVSFTKVVQVKIYEVDIVISRENPGRVLVNGVLTNLPYSHKSSKISMYRRGQEAVIQSDFGLTVTFDWQSRITVSAPSSYAGALCGLCGNLNGDKGDDLTMKGGRLAPNPTAFGQSWKVADIPGCVEVAKDECSDLAAVERRQRGVSQECGLLLDKSGPFRECHSKVDPQGYFQDCVYDYCFFQGRQAVTCQLLTSYAAACQAAGAAVSAWRNSSFCSVSCAPNSHYEVCARGCQSTCSSLLAPVQCSAQCWEGCVCDEGFVLSGDECVPMSQCGCLHQGRYYKAGETFHPTCQEQCVCRAGGDVVCTGLSCRPNEECKLANGVRKCRPVGSATCTAAGDPHYLSFDGVAFDFQGTCTYILAKTCADTGNLTSFAVKVENVPWGNGRVSVTKLVSVEVYGLTLTLLQNRKGLVMVSSANDGAEPCHGNARATCPTGQSFQLIQNDSGFTLSYDLVYQARVTVPGNYQGQTCGLCGNYNGRQDDEFLLPDSNLAPNMAAFGSAWKVPVPGAACEDGCSRNSCPVCEERKKDVFKQRHYCGVLTDPNGPFAACHGTVSPSMYFNNCLYDVCLANGDSPVLCQSIHSYVTACQEAGASIQPWRSASFCPLRCPAHSHYEVCADLCSTTCTRLTDTRKCPDTCAEGCQCDDGFLFDGQDCVALQGCGCFSNGKYYKPNETVLTDVCQQSCTCLPAQGMTCEAHSCASDEACQIRDGVMQCTNRDPCKEVKCREKETCKVKDSLAMCVPNYSGTCWGWGDPHYHTFDGLNFNFQGTCTYTLAKYCGSDPSLVPFTIDEKNDNRGGNQAVSYVRLTNIYVYGHNISIHKNEVGKIRINDMSSSVPVTLEDGKIKLYQSGLSAVLQTDFGLQVSYDWNWHLIITLPSSYYGATCGLCGNFNQNHGDEMMSPTGTRVSSIVEWARSWKVTDRDPFCWDDCKGKCPACEEGKQEIYGGDEYCGLISKAPGGPFRECHPRVSPEDIFDSCVYDVCLNGGARIILCQALGAYAAICKKQGLTVYDWRTPSGCALPCPDNSHYEACGDACPASCSDRTANASCPEPCVETCQCNAGYVLSAGQCVPVGSCGCDYNGHYYQPSEEFWADENCRSRCRCDPSLGMVLCQETSCKASERCAVVNGVRGCQPISYSTCTASGDPHYTTFDGKKYDFMGTCIYQLARVCSQDPTLTPFSIKVENNNRGSKTVSFTKAVTLEVYGRNITLSQQHPRKIKVDGVFVDLPFYHEEKLQAYVSGAHVLIKTAFDLRVTFDWNSLVRVTVPSTYANALCGLCGDNNQTASDDLTMRDGRRAANAVQFAESWKVEESPGCSDICTGNCPLCSEAETQPYKGPRFCGLLTTGDGPFRECHRVINPAPFFDDCVLDTCQYKGHRDALCSAISTYVTACQARGIPLGPWRSASFCSPTCPRNSHYELCGNGCPATCHSLSAPDSCNAPCAEGCFCDAGFLLSGDQCVPIARCGCVHHGRYYRRGEEFYPSASCQERCRCQDNGAVECQEASCRASEQCRVENGVLGCHANGCGKCIASGDPHYLTFDGRAFDFQGTCTYSLARVCSSDTGLANFSVVVENESQVSVTRTVSVSVHGYTVTMERGRKWKVTVDGEFYTLPLATDDGKLWINQEGNNIIVQSASGPKVLYDTSYYVLVSVPSSYQGHVCGLCGNFNGDKNDDFLLPSGKSAQNADEFGAAWKVPVEGVTCSHGCGDRCPICDAAKMVPYQAESSCGLIKAPAGPFKDCHSLVSPAEYFSHCLYDMCAANGAREILCQSLQAYVAACQAAGGTVRAWRTASFCPFTCPANSHYELCTRSCDFTCAGLFSPAQCTAKCFEGCQCNAGYAFNGETCVSMEGCGCLHDGRYLKAGESVISSTCSEKCTCQASGGLVCKPHRCLVQEICALQEGVRSCVKQ</sequence>
<dbReference type="SMART" id="SM00214">
    <property type="entry name" value="VWC"/>
    <property type="match status" value="5"/>
</dbReference>
<dbReference type="PROSITE" id="PS50184">
    <property type="entry name" value="VWFC_2"/>
    <property type="match status" value="1"/>
</dbReference>
<dbReference type="HOGENOM" id="CLU_227967_0_0_1"/>
<dbReference type="PANTHER" id="PTHR11339">
    <property type="entry name" value="EXTRACELLULAR MATRIX GLYCOPROTEIN RELATED"/>
    <property type="match status" value="1"/>
</dbReference>
<evidence type="ECO:0000256" key="4">
    <source>
        <dbReference type="ARBA" id="ARBA00023157"/>
    </source>
</evidence>
<evidence type="ECO:0000256" key="5">
    <source>
        <dbReference type="ARBA" id="ARBA00023180"/>
    </source>
</evidence>
<evidence type="ECO:0000259" key="6">
    <source>
        <dbReference type="PROSITE" id="PS50184"/>
    </source>
</evidence>
<evidence type="ECO:0008006" key="10">
    <source>
        <dbReference type="Google" id="ProtNLM"/>
    </source>
</evidence>
<evidence type="ECO:0000256" key="3">
    <source>
        <dbReference type="ARBA" id="ARBA00022737"/>
    </source>
</evidence>
<dbReference type="EMBL" id="AGCU01102931">
    <property type="status" value="NOT_ANNOTATED_CDS"/>
    <property type="molecule type" value="Genomic_DNA"/>
</dbReference>
<dbReference type="GO" id="GO:0005615">
    <property type="term" value="C:extracellular space"/>
    <property type="evidence" value="ECO:0007669"/>
    <property type="project" value="TreeGrafter"/>
</dbReference>
<proteinExistence type="predicted"/>
<evidence type="ECO:0000256" key="1">
    <source>
        <dbReference type="ARBA" id="ARBA00004613"/>
    </source>
</evidence>
<dbReference type="InterPro" id="IPR001846">
    <property type="entry name" value="VWF_type-D"/>
</dbReference>
<dbReference type="SMART" id="SM00832">
    <property type="entry name" value="C8"/>
    <property type="match status" value="6"/>
</dbReference>
<dbReference type="InterPro" id="IPR036084">
    <property type="entry name" value="Ser_inhib-like_sf"/>
</dbReference>
<dbReference type="eggNOG" id="KOG1216">
    <property type="taxonomic scope" value="Eukaryota"/>
</dbReference>
<protein>
    <recommendedName>
        <fullName evidence="10">Fc fragment of IgG binding protein</fullName>
    </recommendedName>
</protein>
<feature type="domain" description="VWFD" evidence="7">
    <location>
        <begin position="432"/>
        <end position="612"/>
    </location>
</feature>
<dbReference type="STRING" id="13735.ENSPSIP00000008533"/>
<evidence type="ECO:0000259" key="7">
    <source>
        <dbReference type="PROSITE" id="PS51233"/>
    </source>
</evidence>
<evidence type="ECO:0000313" key="9">
    <source>
        <dbReference type="Proteomes" id="UP000007267"/>
    </source>
</evidence>
<dbReference type="Pfam" id="PF12714">
    <property type="entry name" value="TILa"/>
    <property type="match status" value="6"/>
</dbReference>
<dbReference type="CDD" id="cd19941">
    <property type="entry name" value="TIL"/>
    <property type="match status" value="6"/>
</dbReference>
<keyword evidence="9" id="KW-1185">Reference proteome</keyword>
<reference evidence="8" key="3">
    <citation type="submission" date="2025-08" db="UniProtKB">
        <authorList>
            <consortium name="Ensembl"/>
        </authorList>
    </citation>
    <scope>IDENTIFICATION</scope>
</reference>
<organism evidence="8 9">
    <name type="scientific">Pelodiscus sinensis</name>
    <name type="common">Chinese softshell turtle</name>
    <name type="synonym">Trionyx sinensis</name>
    <dbReference type="NCBI Taxonomy" id="13735"/>
    <lineage>
        <taxon>Eukaryota</taxon>
        <taxon>Metazoa</taxon>
        <taxon>Chordata</taxon>
        <taxon>Craniata</taxon>
        <taxon>Vertebrata</taxon>
        <taxon>Euteleostomi</taxon>
        <taxon>Archelosauria</taxon>
        <taxon>Testudinata</taxon>
        <taxon>Testudines</taxon>
        <taxon>Cryptodira</taxon>
        <taxon>Trionychia</taxon>
        <taxon>Trionychidae</taxon>
        <taxon>Pelodiscus</taxon>
    </lineage>
</organism>
<dbReference type="InterPro" id="IPR014853">
    <property type="entry name" value="VWF/SSPO/ZAN-like_Cys-rich_dom"/>
</dbReference>
<accession>K7FKH3</accession>
<dbReference type="InterPro" id="IPR025615">
    <property type="entry name" value="TILa_dom"/>
</dbReference>
<dbReference type="OMA" id="ACHESLD"/>
<dbReference type="PROSITE" id="PS51233">
    <property type="entry name" value="VWFD"/>
    <property type="match status" value="6"/>
</dbReference>
<feature type="domain" description="VWFD" evidence="7">
    <location>
        <begin position="823"/>
        <end position="1002"/>
    </location>
</feature>
<dbReference type="InterPro" id="IPR050780">
    <property type="entry name" value="Mucin_vWF_Thrombospondin_sf"/>
</dbReference>
<evidence type="ECO:0000313" key="8">
    <source>
        <dbReference type="Ensembl" id="ENSPSIP00000008533.1"/>
    </source>
</evidence>
<dbReference type="PANTHER" id="PTHR11339:SF244">
    <property type="entry name" value="IGGFC-BINDING PROTEIN"/>
    <property type="match status" value="1"/>
</dbReference>
<feature type="domain" description="VWFD" evidence="7">
    <location>
        <begin position="2016"/>
        <end position="2194"/>
    </location>
</feature>
<dbReference type="EMBL" id="AGCU01102932">
    <property type="status" value="NOT_ANNOTATED_CDS"/>
    <property type="molecule type" value="Genomic_DNA"/>
</dbReference>
<reference evidence="8" key="4">
    <citation type="submission" date="2025-09" db="UniProtKB">
        <authorList>
            <consortium name="Ensembl"/>
        </authorList>
    </citation>
    <scope>IDENTIFICATION</scope>
</reference>
<dbReference type="InterPro" id="IPR002919">
    <property type="entry name" value="TIL_dom"/>
</dbReference>
<dbReference type="Pfam" id="PF17517">
    <property type="entry name" value="IgGFc_binding"/>
    <property type="match status" value="1"/>
</dbReference>
<evidence type="ECO:0000256" key="2">
    <source>
        <dbReference type="ARBA" id="ARBA00022525"/>
    </source>
</evidence>
<comment type="subcellular location">
    <subcellularLocation>
        <location evidence="1">Secreted</location>
    </subcellularLocation>
</comment>
<dbReference type="SMART" id="SM00215">
    <property type="entry name" value="VWC_out"/>
    <property type="match status" value="5"/>
</dbReference>
<keyword evidence="5" id="KW-0325">Glycoprotein</keyword>
<dbReference type="Pfam" id="PF00094">
    <property type="entry name" value="VWD"/>
    <property type="match status" value="6"/>
</dbReference>
<keyword evidence="3" id="KW-0677">Repeat</keyword>
<dbReference type="Ensembl" id="ENSPSIT00000008577.1">
    <property type="protein sequence ID" value="ENSPSIP00000008533.1"/>
    <property type="gene ID" value="ENSPSIG00000007747.1"/>
</dbReference>
<dbReference type="InterPro" id="IPR001007">
    <property type="entry name" value="VWF_dom"/>
</dbReference>
<dbReference type="FunFam" id="2.10.25.10:FF:000153">
    <property type="entry name" value="MUC5B isoform 1"/>
    <property type="match status" value="2"/>
</dbReference>
<dbReference type="Proteomes" id="UP000007267">
    <property type="component" value="Unassembled WGS sequence"/>
</dbReference>
<feature type="domain" description="VWFC" evidence="6">
    <location>
        <begin position="2344"/>
        <end position="2406"/>
    </location>
</feature>
<dbReference type="FunFam" id="2.10.25.10:FF:000055">
    <property type="entry name" value="alpha-tectorin isoform X1"/>
    <property type="match status" value="4"/>
</dbReference>
<dbReference type="SUPFAM" id="SSF57567">
    <property type="entry name" value="Serine protease inhibitors"/>
    <property type="match status" value="6"/>
</dbReference>
<keyword evidence="4" id="KW-1015">Disulfide bond</keyword>
<feature type="domain" description="VWFD" evidence="7">
    <location>
        <begin position="1624"/>
        <end position="1805"/>
    </location>
</feature>
<feature type="domain" description="VWFD" evidence="7">
    <location>
        <begin position="1209"/>
        <end position="1389"/>
    </location>
</feature>
<dbReference type="Pfam" id="PF01826">
    <property type="entry name" value="TIL"/>
    <property type="match status" value="6"/>
</dbReference>
<dbReference type="Gene3D" id="2.10.25.10">
    <property type="entry name" value="Laminin"/>
    <property type="match status" value="6"/>
</dbReference>
<dbReference type="Pfam" id="PF08742">
    <property type="entry name" value="C8"/>
    <property type="match status" value="6"/>
</dbReference>
<dbReference type="InterPro" id="IPR035234">
    <property type="entry name" value="IgGFc-bd_N"/>
</dbReference>